<protein>
    <submittedName>
        <fullName evidence="5">FAD-binding oxidoreductase</fullName>
    </submittedName>
</protein>
<dbReference type="InterPro" id="IPR006094">
    <property type="entry name" value="Oxid_FAD_bind_N"/>
</dbReference>
<evidence type="ECO:0000256" key="3">
    <source>
        <dbReference type="ARBA" id="ARBA00022827"/>
    </source>
</evidence>
<gene>
    <name evidence="5" type="ORF">H3309_14360</name>
</gene>
<dbReference type="PANTHER" id="PTHR11748:SF111">
    <property type="entry name" value="D-LACTATE DEHYDROGENASE, MITOCHONDRIAL-RELATED"/>
    <property type="match status" value="1"/>
</dbReference>
<dbReference type="Pfam" id="PF01565">
    <property type="entry name" value="FAD_binding_4"/>
    <property type="match status" value="1"/>
</dbReference>
<evidence type="ECO:0000259" key="4">
    <source>
        <dbReference type="PROSITE" id="PS51387"/>
    </source>
</evidence>
<feature type="domain" description="FAD-binding PCMH-type" evidence="4">
    <location>
        <begin position="39"/>
        <end position="219"/>
    </location>
</feature>
<dbReference type="InterPro" id="IPR016166">
    <property type="entry name" value="FAD-bd_PCMH"/>
</dbReference>
<reference evidence="5 6" key="1">
    <citation type="submission" date="2020-07" db="EMBL/GenBank/DDBJ databases">
        <title>Complete genome sequence for Sandaracinobacter sp. M6.</title>
        <authorList>
            <person name="Tang Y."/>
            <person name="Liu Q."/>
            <person name="Guo Z."/>
            <person name="Lei P."/>
            <person name="Huang B."/>
        </authorList>
    </citation>
    <scope>NUCLEOTIDE SEQUENCE [LARGE SCALE GENOMIC DNA]</scope>
    <source>
        <strain evidence="5 6">M6</strain>
    </source>
</reference>
<dbReference type="Gene3D" id="3.30.465.10">
    <property type="match status" value="1"/>
</dbReference>
<dbReference type="KEGG" id="sand:H3309_14360"/>
<dbReference type="SUPFAM" id="SSF56176">
    <property type="entry name" value="FAD-binding/transporter-associated domain-like"/>
    <property type="match status" value="1"/>
</dbReference>
<proteinExistence type="inferred from homology"/>
<accession>A0A7G5IGK9</accession>
<sequence length="518" mass="54183">MATVLRVADPVAALVDAVGADAVRTDAATLELYGQDVFGRGAPLLAVIRPASVDALCAGVAAARAQGLALVPRGGGMSYTGGYLAADAGAVLVDTGALNRIIEVNETDMTVTVEAGVTWAALHERLAPLRLRPPVWGTLSGRFATVGGGASQNGMFWGARNGTIADSVLSMDVVLADGSLLTTGARAFRPYGPDLTGLFAADAGAFGVKARLTLKLVREAAAHAYGSYSFPDADGLLAALSEIAREGLASETCGFDPFLQAQRMQRESLASDAKALLGMMKKQGSFWKGLKEGAKVVAAGRSFLDEVPFSAHVWCEGRSQAAADADLAAVNAIAARFGGTVVENTIPKILRANPFGNVNSMLGPKGERWVPVHGILPHSRGKAAIDAVIALYESHADAMERLEVGAGYMFATVGSNALLIEPVFFWPQPVDAIHRAYVEPAHLAKLPGFPETPEARALVETLRREVIGIMAAHEAIHFQIGRTYPWADSLAPAGRRIIDAMKAAVDPEGAMNPGSLGL</sequence>
<dbReference type="AlphaFoldDB" id="A0A7G5IGK9"/>
<evidence type="ECO:0000256" key="2">
    <source>
        <dbReference type="ARBA" id="ARBA00022630"/>
    </source>
</evidence>
<keyword evidence="2" id="KW-0285">Flavoprotein</keyword>
<evidence type="ECO:0000256" key="1">
    <source>
        <dbReference type="ARBA" id="ARBA00008000"/>
    </source>
</evidence>
<dbReference type="SUPFAM" id="SSF55103">
    <property type="entry name" value="FAD-linked oxidases, C-terminal domain"/>
    <property type="match status" value="1"/>
</dbReference>
<comment type="similarity">
    <text evidence="1">Belongs to the FAD-binding oxidoreductase/transferase type 4 family.</text>
</comment>
<dbReference type="EMBL" id="CP059851">
    <property type="protein sequence ID" value="QMW22501.1"/>
    <property type="molecule type" value="Genomic_DNA"/>
</dbReference>
<dbReference type="PANTHER" id="PTHR11748">
    <property type="entry name" value="D-LACTATE DEHYDROGENASE"/>
    <property type="match status" value="1"/>
</dbReference>
<dbReference type="InterPro" id="IPR016164">
    <property type="entry name" value="FAD-linked_Oxase-like_C"/>
</dbReference>
<dbReference type="InterPro" id="IPR036318">
    <property type="entry name" value="FAD-bd_PCMH-like_sf"/>
</dbReference>
<keyword evidence="3" id="KW-0274">FAD</keyword>
<dbReference type="PROSITE" id="PS51387">
    <property type="entry name" value="FAD_PCMH"/>
    <property type="match status" value="1"/>
</dbReference>
<dbReference type="GO" id="GO:0071949">
    <property type="term" value="F:FAD binding"/>
    <property type="evidence" value="ECO:0007669"/>
    <property type="project" value="InterPro"/>
</dbReference>
<keyword evidence="6" id="KW-1185">Reference proteome</keyword>
<dbReference type="RefSeq" id="WP_182295450.1">
    <property type="nucleotide sequence ID" value="NZ_CP059851.1"/>
</dbReference>
<dbReference type="Proteomes" id="UP000515292">
    <property type="component" value="Chromosome"/>
</dbReference>
<dbReference type="GO" id="GO:1903457">
    <property type="term" value="P:lactate catabolic process"/>
    <property type="evidence" value="ECO:0007669"/>
    <property type="project" value="TreeGrafter"/>
</dbReference>
<evidence type="ECO:0000313" key="6">
    <source>
        <dbReference type="Proteomes" id="UP000515292"/>
    </source>
</evidence>
<dbReference type="GO" id="GO:0004458">
    <property type="term" value="F:D-lactate dehydrogenase (cytochrome) activity"/>
    <property type="evidence" value="ECO:0007669"/>
    <property type="project" value="TreeGrafter"/>
</dbReference>
<organism evidence="5 6">
    <name type="scientific">Sandaracinobacteroides saxicola</name>
    <dbReference type="NCBI Taxonomy" id="2759707"/>
    <lineage>
        <taxon>Bacteria</taxon>
        <taxon>Pseudomonadati</taxon>
        <taxon>Pseudomonadota</taxon>
        <taxon>Alphaproteobacteria</taxon>
        <taxon>Sphingomonadales</taxon>
        <taxon>Sphingosinicellaceae</taxon>
        <taxon>Sandaracinobacteroides</taxon>
    </lineage>
</organism>
<evidence type="ECO:0000313" key="5">
    <source>
        <dbReference type="EMBL" id="QMW22501.1"/>
    </source>
</evidence>
<dbReference type="GO" id="GO:0008720">
    <property type="term" value="F:D-lactate dehydrogenase (NAD+) activity"/>
    <property type="evidence" value="ECO:0007669"/>
    <property type="project" value="TreeGrafter"/>
</dbReference>
<name>A0A7G5IGK9_9SPHN</name>
<dbReference type="InterPro" id="IPR016169">
    <property type="entry name" value="FAD-bd_PCMH_sub2"/>
</dbReference>